<dbReference type="PANTHER" id="PTHR38011">
    <property type="entry name" value="DIHYDROFOLATE REDUCTASE FAMILY PROTEIN (AFU_ORTHOLOGUE AFUA_8G06820)"/>
    <property type="match status" value="1"/>
</dbReference>
<dbReference type="Gene3D" id="3.40.430.10">
    <property type="entry name" value="Dihydrofolate Reductase, subunit A"/>
    <property type="match status" value="1"/>
</dbReference>
<dbReference type="RefSeq" id="WP_194413388.1">
    <property type="nucleotide sequence ID" value="NZ_BAABKZ010000001.1"/>
</dbReference>
<reference evidence="6" key="1">
    <citation type="journal article" date="2019" name="Int. J. Syst. Evol. Microbiol.">
        <title>The Global Catalogue of Microorganisms (GCM) 10K type strain sequencing project: providing services to taxonomists for standard genome sequencing and annotation.</title>
        <authorList>
            <consortium name="The Broad Institute Genomics Platform"/>
            <consortium name="The Broad Institute Genome Sequencing Center for Infectious Disease"/>
            <person name="Wu L."/>
            <person name="Ma J."/>
        </authorList>
    </citation>
    <scope>NUCLEOTIDE SEQUENCE [LARGE SCALE GENOMIC DNA]</scope>
    <source>
        <strain evidence="6">JCM 18959</strain>
    </source>
</reference>
<dbReference type="SUPFAM" id="SSF53597">
    <property type="entry name" value="Dihydrofolate reductase-like"/>
    <property type="match status" value="1"/>
</dbReference>
<comment type="caution">
    <text evidence="5">The sequence shown here is derived from an EMBL/GenBank/DDBJ whole genome shotgun (WGS) entry which is preliminary data.</text>
</comment>
<organism evidence="5 6">
    <name type="scientific">Microbacterium yannicii</name>
    <dbReference type="NCBI Taxonomy" id="671622"/>
    <lineage>
        <taxon>Bacteria</taxon>
        <taxon>Bacillati</taxon>
        <taxon>Actinomycetota</taxon>
        <taxon>Actinomycetes</taxon>
        <taxon>Micrococcales</taxon>
        <taxon>Microbacteriaceae</taxon>
        <taxon>Microbacterium</taxon>
    </lineage>
</organism>
<evidence type="ECO:0000259" key="4">
    <source>
        <dbReference type="Pfam" id="PF01872"/>
    </source>
</evidence>
<proteinExistence type="predicted"/>
<feature type="domain" description="Bacterial bifunctional deaminase-reductase C-terminal" evidence="4">
    <location>
        <begin position="20"/>
        <end position="229"/>
    </location>
</feature>
<protein>
    <submittedName>
        <fullName evidence="5">Bifunctional diaminohydroxyphosphoribosylaminopyrimidine deaminase/5-amino-6-(5-phosphoribosylamino)uracil reductase</fullName>
    </submittedName>
</protein>
<evidence type="ECO:0000313" key="6">
    <source>
        <dbReference type="Proteomes" id="UP001501407"/>
    </source>
</evidence>
<dbReference type="NCBIfam" id="NF010663">
    <property type="entry name" value="PRK14059.1-1"/>
    <property type="match status" value="1"/>
</dbReference>
<dbReference type="InterPro" id="IPR050765">
    <property type="entry name" value="Riboflavin_Biosynth_HTPR"/>
</dbReference>
<evidence type="ECO:0000256" key="1">
    <source>
        <dbReference type="ARBA" id="ARBA00005104"/>
    </source>
</evidence>
<keyword evidence="2" id="KW-0521">NADP</keyword>
<accession>A0ABP9M3L1</accession>
<dbReference type="InterPro" id="IPR002734">
    <property type="entry name" value="RibDG_C"/>
</dbReference>
<gene>
    <name evidence="5" type="primary">ribD_1</name>
    <name evidence="5" type="ORF">GCM10025760_16290</name>
</gene>
<sequence length="235" mass="24808">MPTRQELFAAYELPGRAGSHVRMNFVSSADGAVTLGGRSGALGGGTDRAVMQVLRTMADVVLVGAGTVRAEGYGGLRVDVDDVRWRQARDLDDQPVIAVVSGRLQLDPGDAVFADAVRRPVIVTTDAAAAARGRLFDSVADVIACGDQEVDLAAMLDEFTRRGWTRVLCEGGPHLFGDLLDAGLVAEVCLTLAPRFVGGDAGRIAQGAGESDRRFALAGVVTDDEGFVFLRYTAR</sequence>
<evidence type="ECO:0000256" key="3">
    <source>
        <dbReference type="ARBA" id="ARBA00023002"/>
    </source>
</evidence>
<comment type="pathway">
    <text evidence="1">Cofactor biosynthesis; riboflavin biosynthesis.</text>
</comment>
<dbReference type="PANTHER" id="PTHR38011:SF7">
    <property type="entry name" value="2,5-DIAMINO-6-RIBOSYLAMINO-4(3H)-PYRIMIDINONE 5'-PHOSPHATE REDUCTASE"/>
    <property type="match status" value="1"/>
</dbReference>
<dbReference type="InterPro" id="IPR024072">
    <property type="entry name" value="DHFR-like_dom_sf"/>
</dbReference>
<dbReference type="Proteomes" id="UP001501407">
    <property type="component" value="Unassembled WGS sequence"/>
</dbReference>
<keyword evidence="3" id="KW-0560">Oxidoreductase</keyword>
<evidence type="ECO:0000256" key="2">
    <source>
        <dbReference type="ARBA" id="ARBA00022857"/>
    </source>
</evidence>
<name>A0ABP9M3L1_9MICO</name>
<keyword evidence="6" id="KW-1185">Reference proteome</keyword>
<dbReference type="Pfam" id="PF01872">
    <property type="entry name" value="RibD_C"/>
    <property type="match status" value="1"/>
</dbReference>
<evidence type="ECO:0000313" key="5">
    <source>
        <dbReference type="EMBL" id="GAA5090515.1"/>
    </source>
</evidence>
<dbReference type="EMBL" id="BAABKZ010000001">
    <property type="protein sequence ID" value="GAA5090515.1"/>
    <property type="molecule type" value="Genomic_DNA"/>
</dbReference>